<comment type="catalytic activity">
    <reaction evidence="4 5">
        <text>dUTP + H2O = dUMP + diphosphate + H(+)</text>
        <dbReference type="Rhea" id="RHEA:10248"/>
        <dbReference type="ChEBI" id="CHEBI:15377"/>
        <dbReference type="ChEBI" id="CHEBI:15378"/>
        <dbReference type="ChEBI" id="CHEBI:33019"/>
        <dbReference type="ChEBI" id="CHEBI:61555"/>
        <dbReference type="ChEBI" id="CHEBI:246422"/>
        <dbReference type="EC" id="3.6.1.23"/>
    </reaction>
</comment>
<comment type="similarity">
    <text evidence="1 5">Belongs to the dUTPase family.</text>
</comment>
<sequence length="155" mass="16273">MRHSPLPVQVMRLDHGADLPLPEYASAHASGADLLAAVDEPVTLQPGERTLVPSGIAVAVPEGYEAQVRPRSGLAAKQGVTVLNTPGTIDADYRGEIKVILINLGGEPVTLERGDRIAQLVVAPVTRVLWEPTEQLSDTERGDGGLGSTGVRPSS</sequence>
<dbReference type="NCBIfam" id="TIGR00576">
    <property type="entry name" value="dut"/>
    <property type="match status" value="1"/>
</dbReference>
<keyword evidence="5" id="KW-0479">Metal-binding</keyword>
<proteinExistence type="inferred from homology"/>
<evidence type="ECO:0000256" key="6">
    <source>
        <dbReference type="SAM" id="MobiDB-lite"/>
    </source>
</evidence>
<evidence type="ECO:0000256" key="1">
    <source>
        <dbReference type="ARBA" id="ARBA00006581"/>
    </source>
</evidence>
<comment type="function">
    <text evidence="5">This enzyme is involved in nucleotide metabolism: it produces dUMP, the immediate precursor of thymidine nucleotides and it decreases the intracellular concentration of dUTP so that uracil cannot be incorporated into DNA.</text>
</comment>
<dbReference type="EMBL" id="JBGUAW010000002">
    <property type="protein sequence ID" value="MFA9459679.1"/>
    <property type="molecule type" value="Genomic_DNA"/>
</dbReference>
<keyword evidence="2 5" id="KW-0378">Hydrolase</keyword>
<dbReference type="SUPFAM" id="SSF51283">
    <property type="entry name" value="dUTPase-like"/>
    <property type="match status" value="1"/>
</dbReference>
<evidence type="ECO:0000313" key="8">
    <source>
        <dbReference type="EMBL" id="MFA9459679.1"/>
    </source>
</evidence>
<dbReference type="InterPro" id="IPR033704">
    <property type="entry name" value="dUTPase_trimeric"/>
</dbReference>
<dbReference type="RefSeq" id="WP_373654468.1">
    <property type="nucleotide sequence ID" value="NZ_JBGUAW010000002.1"/>
</dbReference>
<comment type="caution">
    <text evidence="8">The sequence shown here is derived from an EMBL/GenBank/DDBJ whole genome shotgun (WGS) entry which is preliminary data.</text>
</comment>
<dbReference type="Proteomes" id="UP001575181">
    <property type="component" value="Unassembled WGS sequence"/>
</dbReference>
<dbReference type="InterPro" id="IPR036157">
    <property type="entry name" value="dUTPase-like_sf"/>
</dbReference>
<feature type="region of interest" description="Disordered" evidence="6">
    <location>
        <begin position="133"/>
        <end position="155"/>
    </location>
</feature>
<dbReference type="InterPro" id="IPR008181">
    <property type="entry name" value="dUTPase"/>
</dbReference>
<comment type="cofactor">
    <cofactor evidence="5">
        <name>Mg(2+)</name>
        <dbReference type="ChEBI" id="CHEBI:18420"/>
    </cofactor>
</comment>
<dbReference type="InterPro" id="IPR029054">
    <property type="entry name" value="dUTPase-like"/>
</dbReference>
<keyword evidence="3 5" id="KW-0546">Nucleotide metabolism</keyword>
<name>A0ABV4TRB6_9GAMM</name>
<dbReference type="PANTHER" id="PTHR11241:SF0">
    <property type="entry name" value="DEOXYURIDINE 5'-TRIPHOSPHATE NUCLEOTIDOHYDROLASE"/>
    <property type="match status" value="1"/>
</dbReference>
<evidence type="ECO:0000256" key="3">
    <source>
        <dbReference type="ARBA" id="ARBA00023080"/>
    </source>
</evidence>
<dbReference type="GO" id="GO:0004170">
    <property type="term" value="F:dUTP diphosphatase activity"/>
    <property type="evidence" value="ECO:0007669"/>
    <property type="project" value="UniProtKB-EC"/>
</dbReference>
<comment type="pathway">
    <text evidence="5">Pyrimidine metabolism; dUMP biosynthesis; dUMP from dCTP (dUTP route): step 2/2.</text>
</comment>
<evidence type="ECO:0000256" key="4">
    <source>
        <dbReference type="ARBA" id="ARBA00047686"/>
    </source>
</evidence>
<dbReference type="NCBIfam" id="NF001862">
    <property type="entry name" value="PRK00601.1"/>
    <property type="match status" value="1"/>
</dbReference>
<gene>
    <name evidence="5 8" type="primary">dut</name>
    <name evidence="8" type="ORF">ACERLL_02420</name>
</gene>
<dbReference type="Pfam" id="PF00692">
    <property type="entry name" value="dUTPase"/>
    <property type="match status" value="1"/>
</dbReference>
<reference evidence="8 9" key="1">
    <citation type="submission" date="2024-08" db="EMBL/GenBank/DDBJ databases">
        <title>Whole-genome sequencing of halo(alkali)philic microorganisms from hypersaline lakes.</title>
        <authorList>
            <person name="Sorokin D.Y."/>
            <person name="Merkel A.Y."/>
            <person name="Messina E."/>
            <person name="Yakimov M."/>
        </authorList>
    </citation>
    <scope>NUCLEOTIDE SEQUENCE [LARGE SCALE GENOMIC DNA]</scope>
    <source>
        <strain evidence="8 9">Cl-TMA</strain>
    </source>
</reference>
<evidence type="ECO:0000313" key="9">
    <source>
        <dbReference type="Proteomes" id="UP001575181"/>
    </source>
</evidence>
<comment type="caution">
    <text evidence="5">Lacks conserved residue(s) required for the propagation of feature annotation.</text>
</comment>
<dbReference type="CDD" id="cd07557">
    <property type="entry name" value="trimeric_dUTPase"/>
    <property type="match status" value="1"/>
</dbReference>
<organism evidence="8 9">
    <name type="scientific">Thiohalorhabdus methylotrophus</name>
    <dbReference type="NCBI Taxonomy" id="3242694"/>
    <lineage>
        <taxon>Bacteria</taxon>
        <taxon>Pseudomonadati</taxon>
        <taxon>Pseudomonadota</taxon>
        <taxon>Gammaproteobacteria</taxon>
        <taxon>Thiohalorhabdales</taxon>
        <taxon>Thiohalorhabdaceae</taxon>
        <taxon>Thiohalorhabdus</taxon>
    </lineage>
</organism>
<feature type="binding site" evidence="5">
    <location>
        <begin position="71"/>
        <end position="73"/>
    </location>
    <ligand>
        <name>substrate</name>
    </ligand>
</feature>
<accession>A0ABV4TRB6</accession>
<dbReference type="HAMAP" id="MF_00116">
    <property type="entry name" value="dUTPase_bact"/>
    <property type="match status" value="1"/>
</dbReference>
<feature type="domain" description="dUTPase-like" evidence="7">
    <location>
        <begin position="20"/>
        <end position="150"/>
    </location>
</feature>
<evidence type="ECO:0000259" key="7">
    <source>
        <dbReference type="Pfam" id="PF00692"/>
    </source>
</evidence>
<evidence type="ECO:0000256" key="2">
    <source>
        <dbReference type="ARBA" id="ARBA00022801"/>
    </source>
</evidence>
<evidence type="ECO:0000256" key="5">
    <source>
        <dbReference type="HAMAP-Rule" id="MF_00116"/>
    </source>
</evidence>
<protein>
    <recommendedName>
        <fullName evidence="5">Deoxyuridine 5'-triphosphate nucleotidohydrolase</fullName>
        <shortName evidence="5">dUTPase</shortName>
        <ecNumber evidence="5">3.6.1.23</ecNumber>
    </recommendedName>
    <alternativeName>
        <fullName evidence="5">dUTP pyrophosphatase</fullName>
    </alternativeName>
</protein>
<dbReference type="PANTHER" id="PTHR11241">
    <property type="entry name" value="DEOXYURIDINE 5'-TRIPHOSPHATE NUCLEOTIDOHYDROLASE"/>
    <property type="match status" value="1"/>
</dbReference>
<keyword evidence="5" id="KW-0460">Magnesium</keyword>
<keyword evidence="9" id="KW-1185">Reference proteome</keyword>
<feature type="binding site" evidence="5">
    <location>
        <position position="84"/>
    </location>
    <ligand>
        <name>substrate</name>
    </ligand>
</feature>
<dbReference type="EC" id="3.6.1.23" evidence="5"/>
<feature type="binding site" evidence="5">
    <location>
        <begin position="88"/>
        <end position="90"/>
    </location>
    <ligand>
        <name>substrate</name>
    </ligand>
</feature>
<dbReference type="Gene3D" id="2.70.40.10">
    <property type="match status" value="1"/>
</dbReference>